<accession>A0A8J2M0M9</accession>
<feature type="domain" description="Protein kinase" evidence="15">
    <location>
        <begin position="211"/>
        <end position="475"/>
    </location>
</feature>
<dbReference type="InterPro" id="IPR000980">
    <property type="entry name" value="SH2"/>
</dbReference>
<dbReference type="OrthoDB" id="5842315at2759"/>
<dbReference type="GO" id="GO:0048680">
    <property type="term" value="P:positive regulation of axon regeneration"/>
    <property type="evidence" value="ECO:0007669"/>
    <property type="project" value="UniProtKB-ARBA"/>
</dbReference>
<evidence type="ECO:0000256" key="4">
    <source>
        <dbReference type="ARBA" id="ARBA00022777"/>
    </source>
</evidence>
<dbReference type="GO" id="GO:0004715">
    <property type="term" value="F:non-membrane spanning protein tyrosine kinase activity"/>
    <property type="evidence" value="ECO:0007669"/>
    <property type="project" value="UniProtKB-EC"/>
</dbReference>
<dbReference type="GO" id="GO:0061564">
    <property type="term" value="P:axon development"/>
    <property type="evidence" value="ECO:0007669"/>
    <property type="project" value="UniProtKB-ARBA"/>
</dbReference>
<evidence type="ECO:0000256" key="8">
    <source>
        <dbReference type="ARBA" id="ARBA00051243"/>
    </source>
</evidence>
<feature type="domain" description="SH2" evidence="14">
    <location>
        <begin position="96"/>
        <end position="194"/>
    </location>
</feature>
<keyword evidence="4 12" id="KW-0418">Kinase</keyword>
<dbReference type="PANTHER" id="PTHR24418">
    <property type="entry name" value="TYROSINE-PROTEIN KINASE"/>
    <property type="match status" value="1"/>
</dbReference>
<feature type="binding site" evidence="11">
    <location>
        <position position="243"/>
    </location>
    <ligand>
        <name>ATP</name>
        <dbReference type="ChEBI" id="CHEBI:30616"/>
    </ligand>
</feature>
<evidence type="ECO:0000259" key="15">
    <source>
        <dbReference type="PROSITE" id="PS50011"/>
    </source>
</evidence>
<keyword evidence="5 11" id="KW-0067">ATP-binding</keyword>
<keyword evidence="6" id="KW-0472">Membrane</keyword>
<evidence type="ECO:0000259" key="14">
    <source>
        <dbReference type="PROSITE" id="PS50001"/>
    </source>
</evidence>
<comment type="catalytic activity">
    <reaction evidence="8">
        <text>L-tyrosyl-[protein] + ATP = O-phospho-L-tyrosyl-[protein] + ADP + H(+)</text>
        <dbReference type="Rhea" id="RHEA:10596"/>
        <dbReference type="Rhea" id="RHEA-COMP:10136"/>
        <dbReference type="Rhea" id="RHEA-COMP:20101"/>
        <dbReference type="ChEBI" id="CHEBI:15378"/>
        <dbReference type="ChEBI" id="CHEBI:30616"/>
        <dbReference type="ChEBI" id="CHEBI:46858"/>
        <dbReference type="ChEBI" id="CHEBI:61978"/>
        <dbReference type="ChEBI" id="CHEBI:456216"/>
        <dbReference type="EC" id="2.7.10.1"/>
    </reaction>
</comment>
<dbReference type="Pfam" id="PF07714">
    <property type="entry name" value="PK_Tyr_Ser-Thr"/>
    <property type="match status" value="1"/>
</dbReference>
<comment type="catalytic activity">
    <reaction evidence="9 12">
        <text>L-tyrosyl-[protein] + ATP = O-phospho-L-tyrosyl-[protein] + ADP + H(+)</text>
        <dbReference type="Rhea" id="RHEA:10596"/>
        <dbReference type="Rhea" id="RHEA-COMP:10136"/>
        <dbReference type="Rhea" id="RHEA-COMP:20101"/>
        <dbReference type="ChEBI" id="CHEBI:15378"/>
        <dbReference type="ChEBI" id="CHEBI:30616"/>
        <dbReference type="ChEBI" id="CHEBI:46858"/>
        <dbReference type="ChEBI" id="CHEBI:61978"/>
        <dbReference type="ChEBI" id="CHEBI:456216"/>
        <dbReference type="EC" id="2.7.10.2"/>
    </reaction>
</comment>
<dbReference type="InterPro" id="IPR050198">
    <property type="entry name" value="Non-receptor_tyrosine_kinases"/>
</dbReference>
<gene>
    <name evidence="16" type="ORF">CJOHNSTONI_LOCUS3984</name>
</gene>
<dbReference type="AlphaFoldDB" id="A0A8J2M0M9"/>
<dbReference type="InterPro" id="IPR036860">
    <property type="entry name" value="SH2_dom_sf"/>
</dbReference>
<dbReference type="GO" id="GO:0012505">
    <property type="term" value="C:endomembrane system"/>
    <property type="evidence" value="ECO:0007669"/>
    <property type="project" value="UniProtKB-SubCell"/>
</dbReference>
<dbReference type="SUPFAM" id="SSF55550">
    <property type="entry name" value="SH2 domain"/>
    <property type="match status" value="1"/>
</dbReference>
<dbReference type="PROSITE" id="PS50001">
    <property type="entry name" value="SH2"/>
    <property type="match status" value="1"/>
</dbReference>
<dbReference type="FunFam" id="1.10.510.10:FF:001512">
    <property type="entry name" value="Receptor tyrosine-protein kinase erbB-2"/>
    <property type="match status" value="1"/>
</dbReference>
<feature type="region of interest" description="Disordered" evidence="13">
    <location>
        <begin position="1"/>
        <end position="35"/>
    </location>
</feature>
<reference evidence="16" key="1">
    <citation type="submission" date="2021-09" db="EMBL/GenBank/DDBJ databases">
        <authorList>
            <consortium name="Pathogen Informatics"/>
        </authorList>
    </citation>
    <scope>NUCLEOTIDE SEQUENCE</scope>
</reference>
<dbReference type="InterPro" id="IPR017441">
    <property type="entry name" value="Protein_kinase_ATP_BS"/>
</dbReference>
<evidence type="ECO:0000256" key="13">
    <source>
        <dbReference type="SAM" id="MobiDB-lite"/>
    </source>
</evidence>
<dbReference type="Proteomes" id="UP000746747">
    <property type="component" value="Unassembled WGS sequence"/>
</dbReference>
<dbReference type="InterPro" id="IPR011009">
    <property type="entry name" value="Kinase-like_dom_sf"/>
</dbReference>
<evidence type="ECO:0000313" key="16">
    <source>
        <dbReference type="EMBL" id="CAG9533787.1"/>
    </source>
</evidence>
<evidence type="ECO:0000313" key="17">
    <source>
        <dbReference type="Proteomes" id="UP000746747"/>
    </source>
</evidence>
<keyword evidence="7 12" id="KW-0829">Tyrosine-protein kinase</keyword>
<comment type="similarity">
    <text evidence="12">Belongs to the protein kinase superfamily. Tyr protein kinase family.</text>
</comment>
<evidence type="ECO:0000256" key="11">
    <source>
        <dbReference type="PROSITE-ProRule" id="PRU10141"/>
    </source>
</evidence>
<dbReference type="SUPFAM" id="SSF56112">
    <property type="entry name" value="Protein kinase-like (PK-like)"/>
    <property type="match status" value="1"/>
</dbReference>
<evidence type="ECO:0000256" key="2">
    <source>
        <dbReference type="ARBA" id="ARBA00022679"/>
    </source>
</evidence>
<keyword evidence="3 11" id="KW-0547">Nucleotide-binding</keyword>
<dbReference type="PROSITE" id="PS00107">
    <property type="entry name" value="PROTEIN_KINASE_ATP"/>
    <property type="match status" value="1"/>
</dbReference>
<dbReference type="Gene3D" id="3.30.505.10">
    <property type="entry name" value="SH2 domain"/>
    <property type="match status" value="1"/>
</dbReference>
<evidence type="ECO:0000256" key="9">
    <source>
        <dbReference type="ARBA" id="ARBA00051245"/>
    </source>
</evidence>
<proteinExistence type="inferred from homology"/>
<organism evidence="16 17">
    <name type="scientific">Cercopithifilaria johnstoni</name>
    <dbReference type="NCBI Taxonomy" id="2874296"/>
    <lineage>
        <taxon>Eukaryota</taxon>
        <taxon>Metazoa</taxon>
        <taxon>Ecdysozoa</taxon>
        <taxon>Nematoda</taxon>
        <taxon>Chromadorea</taxon>
        <taxon>Rhabditida</taxon>
        <taxon>Spirurina</taxon>
        <taxon>Spiruromorpha</taxon>
        <taxon>Filarioidea</taxon>
        <taxon>Onchocercidae</taxon>
        <taxon>Cercopithifilaria</taxon>
    </lineage>
</organism>
<dbReference type="InterPro" id="IPR020635">
    <property type="entry name" value="Tyr_kinase_cat_dom"/>
</dbReference>
<keyword evidence="2 12" id="KW-0808">Transferase</keyword>
<evidence type="ECO:0000256" key="10">
    <source>
        <dbReference type="PROSITE-ProRule" id="PRU00191"/>
    </source>
</evidence>
<dbReference type="InterPro" id="IPR008266">
    <property type="entry name" value="Tyr_kinase_AS"/>
</dbReference>
<dbReference type="EMBL" id="CAKAEH010001267">
    <property type="protein sequence ID" value="CAG9533787.1"/>
    <property type="molecule type" value="Genomic_DNA"/>
</dbReference>
<evidence type="ECO:0000256" key="7">
    <source>
        <dbReference type="ARBA" id="ARBA00023137"/>
    </source>
</evidence>
<dbReference type="SMART" id="SM00252">
    <property type="entry name" value="SH2"/>
    <property type="match status" value="1"/>
</dbReference>
<dbReference type="PROSITE" id="PS00109">
    <property type="entry name" value="PROTEIN_KINASE_TYR"/>
    <property type="match status" value="1"/>
</dbReference>
<dbReference type="CDD" id="cd00192">
    <property type="entry name" value="PTKc"/>
    <property type="match status" value="1"/>
</dbReference>
<evidence type="ECO:0000256" key="5">
    <source>
        <dbReference type="ARBA" id="ARBA00022840"/>
    </source>
</evidence>
<dbReference type="Gene3D" id="3.30.200.20">
    <property type="entry name" value="Phosphorylase Kinase, domain 1"/>
    <property type="match status" value="1"/>
</dbReference>
<dbReference type="GO" id="GO:0005524">
    <property type="term" value="F:ATP binding"/>
    <property type="evidence" value="ECO:0007669"/>
    <property type="project" value="UniProtKB-UniRule"/>
</dbReference>
<sequence>MQQEENKKVRENKENIEKDKVEIDKENDKGEIEKEKHKCEVEEKLKDREDEEDKGIKKDINMENIGKENVKKVNVLKDRNTENEEDIPNELDNYSFYHGLVSSDDLCFILSEIGDFIIRCTQLSNEQKFAFIISVETIKKPLQIKHIRIHRERRKDDKIEWFVHDKFKYGSIEELINDYIKEKRPIHPDIQQSVLIRGVHLTSWEFQHKNVKMDKLLGEGEFASVYLGEIAIGLTKQKVAIKKSRLTPKQELKSIGTEIYYELMHEARLMRLFDHPNVIKSYGIAVMKCPLLIILELVNGGSLYRYLQQNQNKISRKEKIVNMCYGTAKGLQYLHENNCIHRDIATRNILYTDDKIAKISDFGLSRIGSEYKMRKSKKIPLKWTAPETVAALIYTQKSDVFSYSIFMWEIFTDGDEPYKGLTHMEIRKRVGCGGRLDRPARCPKSMFFLMQKCWEQNPDDRYDMKQVVQFLEAYLEFKKGRKKQMGLREMSKETVELTKDDEDVVVEEYLKKSGKNENKISVEMDSDATKIIKELQDEIAKLNAISHDSVSLSTAEENRPIPKDKGLETIDDYKEAQIGKIKIMQN</sequence>
<dbReference type="Gene3D" id="1.10.510.10">
    <property type="entry name" value="Transferase(Phosphotransferase) domain 1"/>
    <property type="match status" value="1"/>
</dbReference>
<evidence type="ECO:0000256" key="12">
    <source>
        <dbReference type="RuleBase" id="RU362096"/>
    </source>
</evidence>
<dbReference type="InterPro" id="IPR001245">
    <property type="entry name" value="Ser-Thr/Tyr_kinase_cat_dom"/>
</dbReference>
<keyword evidence="17" id="KW-1185">Reference proteome</keyword>
<dbReference type="EC" id="2.7.10.2" evidence="12"/>
<dbReference type="InterPro" id="IPR000719">
    <property type="entry name" value="Prot_kinase_dom"/>
</dbReference>
<dbReference type="PRINTS" id="PR00109">
    <property type="entry name" value="TYRKINASE"/>
</dbReference>
<protein>
    <recommendedName>
        <fullName evidence="12">Tyrosine-protein kinase</fullName>
        <ecNumber evidence="12">2.7.10.2</ecNumber>
    </recommendedName>
</protein>
<comment type="subcellular location">
    <subcellularLocation>
        <location evidence="1">Endomembrane system</location>
    </subcellularLocation>
</comment>
<dbReference type="SMART" id="SM00219">
    <property type="entry name" value="TyrKc"/>
    <property type="match status" value="1"/>
</dbReference>
<evidence type="ECO:0000256" key="3">
    <source>
        <dbReference type="ARBA" id="ARBA00022741"/>
    </source>
</evidence>
<comment type="caution">
    <text evidence="16">The sequence shown here is derived from an EMBL/GenBank/DDBJ whole genome shotgun (WGS) entry which is preliminary data.</text>
</comment>
<evidence type="ECO:0000256" key="6">
    <source>
        <dbReference type="ARBA" id="ARBA00023136"/>
    </source>
</evidence>
<dbReference type="PROSITE" id="PS50011">
    <property type="entry name" value="PROTEIN_KINASE_DOM"/>
    <property type="match status" value="1"/>
</dbReference>
<name>A0A8J2M0M9_9BILA</name>
<dbReference type="GO" id="GO:0004714">
    <property type="term" value="F:transmembrane receptor protein tyrosine kinase activity"/>
    <property type="evidence" value="ECO:0007669"/>
    <property type="project" value="UniProtKB-EC"/>
</dbReference>
<evidence type="ECO:0000256" key="1">
    <source>
        <dbReference type="ARBA" id="ARBA00004308"/>
    </source>
</evidence>
<keyword evidence="10" id="KW-0727">SH2 domain</keyword>